<dbReference type="EMBL" id="KN837165">
    <property type="protein sequence ID" value="KIJ37948.1"/>
    <property type="molecule type" value="Genomic_DNA"/>
</dbReference>
<evidence type="ECO:0000313" key="2">
    <source>
        <dbReference type="Proteomes" id="UP000054279"/>
    </source>
</evidence>
<dbReference type="Proteomes" id="UP000054279">
    <property type="component" value="Unassembled WGS sequence"/>
</dbReference>
<proteinExistence type="predicted"/>
<name>A0A0C9U4T8_SPHS4</name>
<accession>A0A0C9U4T8</accession>
<keyword evidence="2" id="KW-1185">Reference proteome</keyword>
<reference evidence="1 2" key="1">
    <citation type="submission" date="2014-06" db="EMBL/GenBank/DDBJ databases">
        <title>Evolutionary Origins and Diversification of the Mycorrhizal Mutualists.</title>
        <authorList>
            <consortium name="DOE Joint Genome Institute"/>
            <consortium name="Mycorrhizal Genomics Consortium"/>
            <person name="Kohler A."/>
            <person name="Kuo A."/>
            <person name="Nagy L.G."/>
            <person name="Floudas D."/>
            <person name="Copeland A."/>
            <person name="Barry K.W."/>
            <person name="Cichocki N."/>
            <person name="Veneault-Fourrey C."/>
            <person name="LaButti K."/>
            <person name="Lindquist E.A."/>
            <person name="Lipzen A."/>
            <person name="Lundell T."/>
            <person name="Morin E."/>
            <person name="Murat C."/>
            <person name="Riley R."/>
            <person name="Ohm R."/>
            <person name="Sun H."/>
            <person name="Tunlid A."/>
            <person name="Henrissat B."/>
            <person name="Grigoriev I.V."/>
            <person name="Hibbett D.S."/>
            <person name="Martin F."/>
        </authorList>
    </citation>
    <scope>NUCLEOTIDE SEQUENCE [LARGE SCALE GENOMIC DNA]</scope>
    <source>
        <strain evidence="1 2">SS14</strain>
    </source>
</reference>
<dbReference type="AlphaFoldDB" id="A0A0C9U4T8"/>
<organism evidence="1 2">
    <name type="scientific">Sphaerobolus stellatus (strain SS14)</name>
    <dbReference type="NCBI Taxonomy" id="990650"/>
    <lineage>
        <taxon>Eukaryota</taxon>
        <taxon>Fungi</taxon>
        <taxon>Dikarya</taxon>
        <taxon>Basidiomycota</taxon>
        <taxon>Agaricomycotina</taxon>
        <taxon>Agaricomycetes</taxon>
        <taxon>Phallomycetidae</taxon>
        <taxon>Geastrales</taxon>
        <taxon>Sphaerobolaceae</taxon>
        <taxon>Sphaerobolus</taxon>
    </lineage>
</organism>
<evidence type="ECO:0000313" key="1">
    <source>
        <dbReference type="EMBL" id="KIJ37948.1"/>
    </source>
</evidence>
<gene>
    <name evidence="1" type="ORF">M422DRAFT_259569</name>
</gene>
<protein>
    <submittedName>
        <fullName evidence="1">Uncharacterized protein</fullName>
    </submittedName>
</protein>
<dbReference type="HOGENOM" id="CLU_1741762_0_0_1"/>
<sequence length="150" mass="16948">MELLRADCVEGILGINERRGRLPSVQSSSRDAQTGIANISRHVIASPAISLDRYSRRVHRLEANNPTLNNGGRFQTAAGIFVSSDNVLRNVQEQLEPHRIAVHPARRGYPYNRHGHRKSNSISQNMPHILNHRQDILWIQVLSPLDLARI</sequence>